<evidence type="ECO:0000256" key="1">
    <source>
        <dbReference type="ARBA" id="ARBA00006525"/>
    </source>
</evidence>
<sequence length="228" mass="25176">MQTVSREELPPFLVEAIPKLHSLHFIGNKDLLKRICITFVGTRDITEYGEFVIRELLNKELANYNISIVSGLARGVDAYVHKTCLERGIKTIAIVPGAINSAIPKSNREIFQQIKHKGLILAEYSEGVVLRKEMFVLRNRLLAGISPLTIVIQAGQNSGSLITANLALNYNRELCVVPGDINREVSKGCNSLAKQGAGIITSFEDLKEQLGIINNQLTTKCEHLVQGK</sequence>
<evidence type="ECO:0000313" key="4">
    <source>
        <dbReference type="Proteomes" id="UP000053469"/>
    </source>
</evidence>
<comment type="similarity">
    <text evidence="1">Belongs to the DprA/Smf family.</text>
</comment>
<dbReference type="SUPFAM" id="SSF102405">
    <property type="entry name" value="MCP/YpsA-like"/>
    <property type="match status" value="1"/>
</dbReference>
<dbReference type="Pfam" id="PF02481">
    <property type="entry name" value="DNA_processg_A"/>
    <property type="match status" value="1"/>
</dbReference>
<dbReference type="InterPro" id="IPR057666">
    <property type="entry name" value="DrpA_SLOG"/>
</dbReference>
<comment type="caution">
    <text evidence="3">The sequence shown here is derived from an EMBL/GenBank/DDBJ whole genome shotgun (WGS) entry which is preliminary data.</text>
</comment>
<feature type="domain" description="Smf/DprA SLOG" evidence="2">
    <location>
        <begin position="6"/>
        <end position="210"/>
    </location>
</feature>
<proteinExistence type="inferred from homology"/>
<dbReference type="GO" id="GO:0009294">
    <property type="term" value="P:DNA-mediated transformation"/>
    <property type="evidence" value="ECO:0007669"/>
    <property type="project" value="InterPro"/>
</dbReference>
<reference evidence="4" key="1">
    <citation type="journal article" date="2015" name="MBio">
        <title>Genome-Resolved Metagenomic Analysis Reveals Roles for Candidate Phyla and Other Microbial Community Members in Biogeochemical Transformations in Oil Reservoirs.</title>
        <authorList>
            <person name="Hu P."/>
            <person name="Tom L."/>
            <person name="Singh A."/>
            <person name="Thomas B.C."/>
            <person name="Baker B.J."/>
            <person name="Piceno Y.M."/>
            <person name="Andersen G.L."/>
            <person name="Banfield J.F."/>
        </authorList>
    </citation>
    <scope>NUCLEOTIDE SEQUENCE [LARGE SCALE GENOMIC DNA]</scope>
</reference>
<dbReference type="PATRIC" id="fig|1641388.3.peg.100"/>
<evidence type="ECO:0000259" key="2">
    <source>
        <dbReference type="Pfam" id="PF02481"/>
    </source>
</evidence>
<dbReference type="Gene3D" id="3.40.50.450">
    <property type="match status" value="1"/>
</dbReference>
<accession>A0A101GZB3</accession>
<dbReference type="PANTHER" id="PTHR43022">
    <property type="entry name" value="PROTEIN SMF"/>
    <property type="match status" value="1"/>
</dbReference>
<dbReference type="PANTHER" id="PTHR43022:SF1">
    <property type="entry name" value="PROTEIN SMF"/>
    <property type="match status" value="1"/>
</dbReference>
<gene>
    <name evidence="3" type="ORF">XD87_0142</name>
</gene>
<protein>
    <submittedName>
        <fullName evidence="3">Smf protein</fullName>
    </submittedName>
</protein>
<evidence type="ECO:0000313" key="3">
    <source>
        <dbReference type="EMBL" id="KUK67414.1"/>
    </source>
</evidence>
<dbReference type="Proteomes" id="UP000053469">
    <property type="component" value="Unassembled WGS sequence"/>
</dbReference>
<dbReference type="AlphaFoldDB" id="A0A101GZB3"/>
<dbReference type="EMBL" id="LGGI01000012">
    <property type="protein sequence ID" value="KUK67414.1"/>
    <property type="molecule type" value="Genomic_DNA"/>
</dbReference>
<name>A0A101GZB3_9BACT</name>
<organism evidence="3 4">
    <name type="scientific">candidate division WS6 bacterium 36_33</name>
    <dbReference type="NCBI Taxonomy" id="1641388"/>
    <lineage>
        <taxon>Bacteria</taxon>
        <taxon>Candidatus Dojkabacteria</taxon>
    </lineage>
</organism>
<dbReference type="InterPro" id="IPR003488">
    <property type="entry name" value="DprA"/>
</dbReference>